<gene>
    <name evidence="2" type="ORF">RFI_10210</name>
</gene>
<feature type="compositionally biased region" description="Basic residues" evidence="1">
    <location>
        <begin position="43"/>
        <end position="52"/>
    </location>
</feature>
<reference evidence="2 3" key="1">
    <citation type="journal article" date="2013" name="Curr. Biol.">
        <title>The Genome of the Foraminiferan Reticulomyxa filosa.</title>
        <authorList>
            <person name="Glockner G."/>
            <person name="Hulsmann N."/>
            <person name="Schleicher M."/>
            <person name="Noegel A.A."/>
            <person name="Eichinger L."/>
            <person name="Gallinger C."/>
            <person name="Pawlowski J."/>
            <person name="Sierra R."/>
            <person name="Euteneuer U."/>
            <person name="Pillet L."/>
            <person name="Moustafa A."/>
            <person name="Platzer M."/>
            <person name="Groth M."/>
            <person name="Szafranski K."/>
            <person name="Schliwa M."/>
        </authorList>
    </citation>
    <scope>NUCLEOTIDE SEQUENCE [LARGE SCALE GENOMIC DNA]</scope>
</reference>
<feature type="compositionally biased region" description="Basic residues" evidence="1">
    <location>
        <begin position="926"/>
        <end position="935"/>
    </location>
</feature>
<dbReference type="AlphaFoldDB" id="X6NLZ8"/>
<feature type="compositionally biased region" description="Basic and acidic residues" evidence="1">
    <location>
        <begin position="82"/>
        <end position="92"/>
    </location>
</feature>
<proteinExistence type="predicted"/>
<feature type="compositionally biased region" description="Low complexity" evidence="1">
    <location>
        <begin position="1"/>
        <end position="18"/>
    </location>
</feature>
<comment type="caution">
    <text evidence="2">The sequence shown here is derived from an EMBL/GenBank/DDBJ whole genome shotgun (WGS) entry which is preliminary data.</text>
</comment>
<feature type="region of interest" description="Disordered" evidence="1">
    <location>
        <begin position="910"/>
        <end position="935"/>
    </location>
</feature>
<dbReference type="EMBL" id="ASPP01007570">
    <property type="protein sequence ID" value="ETO26928.1"/>
    <property type="molecule type" value="Genomic_DNA"/>
</dbReference>
<feature type="compositionally biased region" description="Low complexity" evidence="1">
    <location>
        <begin position="277"/>
        <end position="291"/>
    </location>
</feature>
<feature type="region of interest" description="Disordered" evidence="1">
    <location>
        <begin position="40"/>
        <end position="95"/>
    </location>
</feature>
<dbReference type="Proteomes" id="UP000023152">
    <property type="component" value="Unassembled WGS sequence"/>
</dbReference>
<evidence type="ECO:0000313" key="2">
    <source>
        <dbReference type="EMBL" id="ETO26928.1"/>
    </source>
</evidence>
<name>X6NLZ8_RETFI</name>
<feature type="region of interest" description="Disordered" evidence="1">
    <location>
        <begin position="272"/>
        <end position="300"/>
    </location>
</feature>
<feature type="region of interest" description="Disordered" evidence="1">
    <location>
        <begin position="1"/>
        <end position="21"/>
    </location>
</feature>
<feature type="non-terminal residue" evidence="2">
    <location>
        <position position="1"/>
    </location>
</feature>
<evidence type="ECO:0000313" key="3">
    <source>
        <dbReference type="Proteomes" id="UP000023152"/>
    </source>
</evidence>
<accession>X6NLZ8</accession>
<sequence length="1163" mass="129725">NNSNNNNNNNNSQNPNNNTLIAEPAEGRTSIHAKNLTVQIHHSNSRTRHKKSDKVALKPEEETLAPSNEADKPNKKKFSKKPPKDFEKKMEEAEPVEMEADTGITLAPLYVEALIDLQAIVQRHGNEWDIAQHLNIGPCRINCTPAIIQLFYTLFDRYKSEFSLTVPENIQKLGVKKFVQTISDNISKKGVVLSSDLLSSTGMGPGYAPSMSGATQTDKVSQVRTNTGVNTSLPAASKVTGNERTSSVGSQSMGLGVTDVWMHTPVMKHVPREEENNANAQNRPPRANQRQSKSDQSIAEEAKEEIRVKFTTMLQMNHWCVVNAISPGTNSNTGNNATIYDKCDDFYFEKLEAGIHSSNLKDIQTELSAYMDVSHLIVGLEQGMDVRHLNSLKNYKMIEKLVNNRIRVVRLLSSNQLMQNRSNYVQLGIKSNNVISTSMCPFQINTHIQIYVCVIYKIVKGRVHPSIVPLMYSLKNIMTEYDRNDWRNEAKWYHYEQGPRVSHASDAGNSSQIPFITAGANVSMSDKNLNAPSGYNNTAGQSHLTWELEMNVECRMDESTRRNETKKRCGELVLTTKHVNGGAKSKGGMMTKVALPCVKLHSNVSNFEDGSQSDTFLEIRLDQFAIDMTIFEFIIAVQNNIALASLDVLPRAPSSPRRSNVAVQQKKAVSSSGHTLCVAIHNMNLLLSCAPFYDKLECSVAVKDQVSLCWSKVCLTAMRHQQETPYATMLTASIPKLETQMIVKQEKRLNVCQFSIDGQISQGFHLRSDGLPLTTVLLSVRNVSLDTSIVTLSTLKLLVDCIQHQTSKRKIYSESHHSDIRSEFSDEESPSVSKAPTAMMICISNPHNNTKIDAEFTKLYMYYYDEGRVSYQTPRVIRATIQTDLVVKSYDGGSRSSGWYPTGSSAAAAASASSGSGGTPASGSKRYPHKLRSHPHSTATGILTSIMQVSGNTNSEKVSAYRKKRHEPLQILLNLKDIKISFLHYQSYQLTESNFFPGPKKLAVNLIRICPQNMKLSLKTNQLRRILEVQTNKYVLEIEDSPDSQWNNQFVMKTSLGIGNISIHIASHTAPYSLMAFYHIHEFLTAQHSQVASYLGVGIKAATKTSRTRPSIVVEQAKPNPPQSLSESVFVCVYKIKHTYTCVYLFIVISTCNNNNNNNNNYE</sequence>
<organism evidence="2 3">
    <name type="scientific">Reticulomyxa filosa</name>
    <dbReference type="NCBI Taxonomy" id="46433"/>
    <lineage>
        <taxon>Eukaryota</taxon>
        <taxon>Sar</taxon>
        <taxon>Rhizaria</taxon>
        <taxon>Retaria</taxon>
        <taxon>Foraminifera</taxon>
        <taxon>Monothalamids</taxon>
        <taxon>Reticulomyxidae</taxon>
        <taxon>Reticulomyxa</taxon>
    </lineage>
</organism>
<keyword evidence="3" id="KW-1185">Reference proteome</keyword>
<feature type="region of interest" description="Disordered" evidence="1">
    <location>
        <begin position="228"/>
        <end position="252"/>
    </location>
</feature>
<evidence type="ECO:0000256" key="1">
    <source>
        <dbReference type="SAM" id="MobiDB-lite"/>
    </source>
</evidence>
<protein>
    <submittedName>
        <fullName evidence="2">Uncharacterized protein</fullName>
    </submittedName>
</protein>